<evidence type="ECO:0000313" key="5">
    <source>
        <dbReference type="Proteomes" id="UP000503336"/>
    </source>
</evidence>
<dbReference type="CDD" id="cd13603">
    <property type="entry name" value="PBP2_TRAP_Siap_TeaA_like"/>
    <property type="match status" value="1"/>
</dbReference>
<dbReference type="Proteomes" id="UP000503336">
    <property type="component" value="Chromosome"/>
</dbReference>
<accession>A0A7L5C1J1</accession>
<evidence type="ECO:0000256" key="3">
    <source>
        <dbReference type="ARBA" id="ARBA00022764"/>
    </source>
</evidence>
<dbReference type="NCBIfam" id="NF037995">
    <property type="entry name" value="TRAP_S1"/>
    <property type="match status" value="1"/>
</dbReference>
<reference evidence="4 5" key="1">
    <citation type="submission" date="2020-02" db="EMBL/GenBank/DDBJ databases">
        <title>complete genome sequence of Rhodobacteraceae bacterium.</title>
        <authorList>
            <person name="Park J."/>
            <person name="Kim Y.-S."/>
            <person name="Kim K.-H."/>
        </authorList>
    </citation>
    <scope>NUCLEOTIDE SEQUENCE [LARGE SCALE GENOMIC DNA]</scope>
    <source>
        <strain evidence="4 5">RR4-56</strain>
    </source>
</reference>
<dbReference type="PROSITE" id="PS51318">
    <property type="entry name" value="TAT"/>
    <property type="match status" value="1"/>
</dbReference>
<dbReference type="InterPro" id="IPR038404">
    <property type="entry name" value="TRAP_DctP_sf"/>
</dbReference>
<keyword evidence="3" id="KW-0574">Periplasm</keyword>
<dbReference type="AlphaFoldDB" id="A0A7L5C1J1"/>
<dbReference type="EMBL" id="CP049056">
    <property type="protein sequence ID" value="QIE56014.1"/>
    <property type="molecule type" value="Genomic_DNA"/>
</dbReference>
<evidence type="ECO:0000256" key="2">
    <source>
        <dbReference type="ARBA" id="ARBA00022729"/>
    </source>
</evidence>
<evidence type="ECO:0000313" key="4">
    <source>
        <dbReference type="EMBL" id="QIE56014.1"/>
    </source>
</evidence>
<dbReference type="GO" id="GO:0042597">
    <property type="term" value="C:periplasmic space"/>
    <property type="evidence" value="ECO:0007669"/>
    <property type="project" value="UniProtKB-SubCell"/>
</dbReference>
<keyword evidence="2" id="KW-0732">Signal</keyword>
<dbReference type="PANTHER" id="PTHR33376:SF4">
    <property type="entry name" value="SIALIC ACID-BINDING PERIPLASMIC PROTEIN SIAP"/>
    <property type="match status" value="1"/>
</dbReference>
<dbReference type="RefSeq" id="WP_165098677.1">
    <property type="nucleotide sequence ID" value="NZ_CP049056.1"/>
</dbReference>
<organism evidence="4 5">
    <name type="scientific">Pikeienuella piscinae</name>
    <dbReference type="NCBI Taxonomy" id="2748098"/>
    <lineage>
        <taxon>Bacteria</taxon>
        <taxon>Pseudomonadati</taxon>
        <taxon>Pseudomonadota</taxon>
        <taxon>Alphaproteobacteria</taxon>
        <taxon>Rhodobacterales</taxon>
        <taxon>Paracoccaceae</taxon>
        <taxon>Pikeienuella</taxon>
    </lineage>
</organism>
<dbReference type="InterPro" id="IPR006311">
    <property type="entry name" value="TAT_signal"/>
</dbReference>
<gene>
    <name evidence="4" type="ORF">G5B40_11450</name>
</gene>
<keyword evidence="5" id="KW-1185">Reference proteome</keyword>
<evidence type="ECO:0000256" key="1">
    <source>
        <dbReference type="ARBA" id="ARBA00004418"/>
    </source>
</evidence>
<dbReference type="Pfam" id="PF03480">
    <property type="entry name" value="DctP"/>
    <property type="match status" value="1"/>
</dbReference>
<dbReference type="Gene3D" id="3.40.190.170">
    <property type="entry name" value="Bacterial extracellular solute-binding protein, family 7"/>
    <property type="match status" value="1"/>
</dbReference>
<dbReference type="KEGG" id="hdh:G5B40_11450"/>
<proteinExistence type="predicted"/>
<sequence>MDKFEATGRTDTRREFLRLAGRFGGSAAALAWLAAPTGAVLFSAAEAFAQSEAEKKQKADHVMLTGITEAPGRWPNGPLTTEQSNLTGVVEWKKNIEAATDGKVYVDLQYGGVLGNQVDMPRKLQQATLQAAHGSTQNAAASASVWNVIDFPYHVGPIENFWRLTFSREWNDIFRAKSEQQGLIATAFFPQIRWVQLRRGLDREVRRPEDMDGLKIRVTGSKLEQVAFDILPANPTPVNWGETYNALKEGAVDGLHVAPGPVADVNISEVIGQLVNTEFMYNSDAMFISTRWFRQLPEAVQEGILEGAYQTQVFQHDVYEPYLRDQWGIRPDSPKDTIWGKLEPEFVFLTEDERNAWREYLSFERNKDLLDPLVEQFGREEYEATRRIAQESGPVEMQRWWRS</sequence>
<name>A0A7L5C1J1_9RHOB</name>
<dbReference type="PANTHER" id="PTHR33376">
    <property type="match status" value="1"/>
</dbReference>
<protein>
    <submittedName>
        <fullName evidence="4">TRAP transporter substrate-binding protein</fullName>
    </submittedName>
</protein>
<dbReference type="InterPro" id="IPR018389">
    <property type="entry name" value="DctP_fam"/>
</dbReference>
<dbReference type="GO" id="GO:0055085">
    <property type="term" value="P:transmembrane transport"/>
    <property type="evidence" value="ECO:0007669"/>
    <property type="project" value="InterPro"/>
</dbReference>
<comment type="subcellular location">
    <subcellularLocation>
        <location evidence="1">Periplasm</location>
    </subcellularLocation>
</comment>